<proteinExistence type="predicted"/>
<feature type="chain" id="PRO_5002928016" evidence="1">
    <location>
        <begin position="21"/>
        <end position="231"/>
    </location>
</feature>
<comment type="caution">
    <text evidence="2">The sequence shown here is derived from an EMBL/GenBank/DDBJ whole genome shotgun (WGS) entry which is preliminary data.</text>
</comment>
<feature type="signal peptide" evidence="1">
    <location>
        <begin position="1"/>
        <end position="20"/>
    </location>
</feature>
<dbReference type="AlphaFoldDB" id="C3J9P8"/>
<protein>
    <submittedName>
        <fullName evidence="2">Uncharacterized protein</fullName>
    </submittedName>
</protein>
<organism evidence="2 3">
    <name type="scientific">Porphyromonas endodontalis (strain ATCC 35406 / DSM 24491 / JCM 8526 / CCUG 16442 / BCRC 14492 / NCTC 13058 / HG 370)</name>
    <name type="common">Bacteroides endodontalis</name>
    <dbReference type="NCBI Taxonomy" id="553175"/>
    <lineage>
        <taxon>Bacteria</taxon>
        <taxon>Pseudomonadati</taxon>
        <taxon>Bacteroidota</taxon>
        <taxon>Bacteroidia</taxon>
        <taxon>Bacteroidales</taxon>
        <taxon>Porphyromonadaceae</taxon>
        <taxon>Porphyromonas</taxon>
    </lineage>
</organism>
<keyword evidence="1" id="KW-0732">Signal</keyword>
<evidence type="ECO:0000313" key="2">
    <source>
        <dbReference type="EMBL" id="EEN83074.1"/>
    </source>
</evidence>
<dbReference type="GeneID" id="93365121"/>
<keyword evidence="3" id="KW-1185">Reference proteome</keyword>
<dbReference type="Gene3D" id="3.80.10.10">
    <property type="entry name" value="Ribonuclease Inhibitor"/>
    <property type="match status" value="1"/>
</dbReference>
<accession>C3J9P8</accession>
<evidence type="ECO:0000256" key="1">
    <source>
        <dbReference type="SAM" id="SignalP"/>
    </source>
</evidence>
<dbReference type="RefSeq" id="WP_004333037.1">
    <property type="nucleotide sequence ID" value="NZ_ACNN01000014.1"/>
</dbReference>
<name>C3J9P8_POREA</name>
<gene>
    <name evidence="2" type="ORF">POREN0001_0799</name>
</gene>
<sequence length="231" mass="26150">MKKIYPTLLSAIILSMGSLAAQNALHKEIHLSTTGSLPKELSLEEAKGLTSIKVTGEINETDIALLNNMASAGKLEKIDLSEATFGETKDPLLLDVSQYFLPMIAALKTDDIDAMEAYEAGLGHEKDPRSVPGFWTFFTKKEMFFMTGYMRDWDMKINEAVLKTQNAALVRSPQIRSWLKTMGYKYRDARTDGDLIFKNEKTNVWCLLHFTPYSKTDFPGIHFSSDEYEVW</sequence>
<dbReference type="InterPro" id="IPR032675">
    <property type="entry name" value="LRR_dom_sf"/>
</dbReference>
<reference evidence="2 3" key="1">
    <citation type="submission" date="2009-04" db="EMBL/GenBank/DDBJ databases">
        <authorList>
            <person name="Sebastian Y."/>
            <person name="Madupu R."/>
            <person name="Durkin A.S."/>
            <person name="Torralba M."/>
            <person name="Methe B."/>
            <person name="Sutton G.G."/>
            <person name="Strausberg R.L."/>
            <person name="Nelson K.E."/>
        </authorList>
    </citation>
    <scope>NUCLEOTIDE SEQUENCE [LARGE SCALE GENOMIC DNA]</scope>
    <source>
        <strain evidence="3">ATCC 35406 / BCRC 14492 / JCM 8526 / NCTC 13058 / HG 370</strain>
    </source>
</reference>
<evidence type="ECO:0000313" key="3">
    <source>
        <dbReference type="Proteomes" id="UP000004295"/>
    </source>
</evidence>
<dbReference type="Proteomes" id="UP000004295">
    <property type="component" value="Unassembled WGS sequence"/>
</dbReference>
<dbReference type="EMBL" id="ACNN01000014">
    <property type="protein sequence ID" value="EEN83074.1"/>
    <property type="molecule type" value="Genomic_DNA"/>
</dbReference>